<evidence type="ECO:0000256" key="1">
    <source>
        <dbReference type="SAM" id="MobiDB-lite"/>
    </source>
</evidence>
<accession>A0A9P7JD04</accession>
<sequence>MFPDHPMKHKQVRKEPANTEEPTSTVQAPASLVKGKCKHANSVVEVRKALNVSKVQPSEALHQHEVKKVKLTPKLSRTYSAPNPLQIFGKKRSNPKVKNGTAESDPGDLDEDGEDCDEQDSLDDEDEDEELVDLAVENFGEEGVQWNQKSTSNQVNTALDDESEDEQDSMGLEKATKIMPHFADDTEQKPLTTLVVSSGASDTASLNRTTSVWLPDMDLQVTVRGNSPFISIKLQSEKDDVDLTIDNVFAMTTAFATCGTETLAYEALIESADHEGYTRDNDMAECLLSDSWAQYAKLLIDYTTCRIHLCCNQFKKAVSVVVTSVLNLATNSAAQNSLLLEDINYIYPWSVKKNKYETSKPFQAEVIKEGVQAGFFVANQYDDLGIKFSYLLSSSLSTAPDELEVVNHMIASVATAVEACILDFTIGKSSKFVGPSHDNTFKAHMLLLLTMKQKKPLEYHKLTHSIYRAVIGMHSVGSA</sequence>
<dbReference type="AlphaFoldDB" id="A0A9P7JD04"/>
<name>A0A9P7JD04_9AGAM</name>
<comment type="caution">
    <text evidence="3">The sequence shown here is derived from an EMBL/GenBank/DDBJ whole genome shotgun (WGS) entry which is preliminary data.</text>
</comment>
<organism evidence="3 4">
    <name type="scientific">Suillus subaureus</name>
    <dbReference type="NCBI Taxonomy" id="48587"/>
    <lineage>
        <taxon>Eukaryota</taxon>
        <taxon>Fungi</taxon>
        <taxon>Dikarya</taxon>
        <taxon>Basidiomycota</taxon>
        <taxon>Agaricomycotina</taxon>
        <taxon>Agaricomycetes</taxon>
        <taxon>Agaricomycetidae</taxon>
        <taxon>Boletales</taxon>
        <taxon>Suillineae</taxon>
        <taxon>Suillaceae</taxon>
        <taxon>Suillus</taxon>
    </lineage>
</organism>
<protein>
    <recommendedName>
        <fullName evidence="2">DUF6532 domain-containing protein</fullName>
    </recommendedName>
</protein>
<feature type="region of interest" description="Disordered" evidence="1">
    <location>
        <begin position="147"/>
        <end position="168"/>
    </location>
</feature>
<dbReference type="RefSeq" id="XP_041192801.1">
    <property type="nucleotide sequence ID" value="XM_041340202.1"/>
</dbReference>
<keyword evidence="4" id="KW-1185">Reference proteome</keyword>
<feature type="region of interest" description="Disordered" evidence="1">
    <location>
        <begin position="60"/>
        <end position="129"/>
    </location>
</feature>
<reference evidence="3" key="1">
    <citation type="journal article" date="2020" name="New Phytol.">
        <title>Comparative genomics reveals dynamic genome evolution in host specialist ectomycorrhizal fungi.</title>
        <authorList>
            <person name="Lofgren L.A."/>
            <person name="Nguyen N.H."/>
            <person name="Vilgalys R."/>
            <person name="Ruytinx J."/>
            <person name="Liao H.L."/>
            <person name="Branco S."/>
            <person name="Kuo A."/>
            <person name="LaButti K."/>
            <person name="Lipzen A."/>
            <person name="Andreopoulos W."/>
            <person name="Pangilinan J."/>
            <person name="Riley R."/>
            <person name="Hundley H."/>
            <person name="Na H."/>
            <person name="Barry K."/>
            <person name="Grigoriev I.V."/>
            <person name="Stajich J.E."/>
            <person name="Kennedy P.G."/>
        </authorList>
    </citation>
    <scope>NUCLEOTIDE SEQUENCE</scope>
    <source>
        <strain evidence="3">MN1</strain>
    </source>
</reference>
<evidence type="ECO:0000313" key="3">
    <source>
        <dbReference type="EMBL" id="KAG1815995.1"/>
    </source>
</evidence>
<feature type="region of interest" description="Disordered" evidence="1">
    <location>
        <begin position="1"/>
        <end position="32"/>
    </location>
</feature>
<gene>
    <name evidence="3" type="ORF">BJ212DRAFT_1481059</name>
</gene>
<feature type="compositionally biased region" description="Acidic residues" evidence="1">
    <location>
        <begin position="105"/>
        <end position="129"/>
    </location>
</feature>
<dbReference type="Proteomes" id="UP000807769">
    <property type="component" value="Unassembled WGS sequence"/>
</dbReference>
<dbReference type="EMBL" id="JABBWG010000017">
    <property type="protein sequence ID" value="KAG1815995.1"/>
    <property type="molecule type" value="Genomic_DNA"/>
</dbReference>
<dbReference type="Pfam" id="PF20149">
    <property type="entry name" value="DUF6532"/>
    <property type="match status" value="1"/>
</dbReference>
<proteinExistence type="predicted"/>
<feature type="domain" description="DUF6532" evidence="2">
    <location>
        <begin position="250"/>
        <end position="449"/>
    </location>
</feature>
<evidence type="ECO:0000259" key="2">
    <source>
        <dbReference type="Pfam" id="PF20149"/>
    </source>
</evidence>
<feature type="compositionally biased region" description="Polar residues" evidence="1">
    <location>
        <begin position="147"/>
        <end position="157"/>
    </location>
</feature>
<feature type="compositionally biased region" description="Acidic residues" evidence="1">
    <location>
        <begin position="159"/>
        <end position="168"/>
    </location>
</feature>
<dbReference type="InterPro" id="IPR045341">
    <property type="entry name" value="DUF6532"/>
</dbReference>
<dbReference type="GeneID" id="64634218"/>
<dbReference type="OrthoDB" id="2657744at2759"/>
<evidence type="ECO:0000313" key="4">
    <source>
        <dbReference type="Proteomes" id="UP000807769"/>
    </source>
</evidence>